<sequence>MYMVLHIFINQETVSLHLLYLIIDRKKVGFRLGAYPLHEKCKSCCFVSERYCVGQTETTGRVFMTEDRSISLALNAIMNVLLRTQL</sequence>
<evidence type="ECO:0000313" key="1">
    <source>
        <dbReference type="EMBL" id="ARE31040.1"/>
    </source>
</evidence>
<name>A0A1V0PNF9_9HYPH</name>
<proteinExistence type="predicted"/>
<organism evidence="1">
    <name type="scientific">Bartonella ancashensis</name>
    <dbReference type="NCBI Taxonomy" id="1318743"/>
    <lineage>
        <taxon>Bacteria</taxon>
        <taxon>Pseudomonadati</taxon>
        <taxon>Pseudomonadota</taxon>
        <taxon>Alphaproteobacteria</taxon>
        <taxon>Hyphomicrobiales</taxon>
        <taxon>Bartonellaceae</taxon>
        <taxon>Bartonella</taxon>
    </lineage>
</organism>
<dbReference type="EMBL" id="KY583505">
    <property type="protein sequence ID" value="ARE31040.1"/>
    <property type="molecule type" value="Genomic_DNA"/>
</dbReference>
<protein>
    <submittedName>
        <fullName evidence="1">Uncharacterized protein</fullName>
    </submittedName>
</protein>
<reference evidence="1" key="1">
    <citation type="journal article" date="2017" name="Genome Biol. Evol.">
        <title>Evolutionary Dynamics of Pathoadaptation Revealed by Three Independent Acquisitions of the VirB/D4 Type IV Secretion System in Bartonella.</title>
        <authorList>
            <person name="Harms A."/>
            <person name="Segers F.H."/>
            <person name="Quebatte M."/>
            <person name="Mistl C."/>
            <person name="Manfredi P."/>
            <person name="Korner J."/>
            <person name="Chomel B.B."/>
            <person name="Kosoy M."/>
            <person name="Maruyama S."/>
            <person name="Engel P."/>
            <person name="Dehio C."/>
        </authorList>
    </citation>
    <scope>NUCLEOTIDE SEQUENCE</scope>
    <source>
        <strain evidence="1">20.00 CHDE618</strain>
    </source>
</reference>
<dbReference type="AlphaFoldDB" id="A0A1V0PNF9"/>
<accession>A0A1V0PNF9</accession>